<feature type="chain" id="PRO_5046872722" description="Right handed beta helix domain-containing protein" evidence="1">
    <location>
        <begin position="18"/>
        <end position="473"/>
    </location>
</feature>
<organism evidence="2 3">
    <name type="scientific">Methyloligella solikamskensis</name>
    <dbReference type="NCBI Taxonomy" id="1177756"/>
    <lineage>
        <taxon>Bacteria</taxon>
        <taxon>Pseudomonadati</taxon>
        <taxon>Pseudomonadota</taxon>
        <taxon>Alphaproteobacteria</taxon>
        <taxon>Hyphomicrobiales</taxon>
        <taxon>Hyphomicrobiaceae</taxon>
        <taxon>Methyloligella</taxon>
    </lineage>
</organism>
<comment type="caution">
    <text evidence="2">The sequence shown here is derived from an EMBL/GenBank/DDBJ whole genome shotgun (WGS) entry which is preliminary data.</text>
</comment>
<name>A0ABW3JD40_9HYPH</name>
<keyword evidence="3" id="KW-1185">Reference proteome</keyword>
<evidence type="ECO:0000256" key="1">
    <source>
        <dbReference type="SAM" id="SignalP"/>
    </source>
</evidence>
<reference evidence="3" key="1">
    <citation type="journal article" date="2019" name="Int. J. Syst. Evol. Microbiol.">
        <title>The Global Catalogue of Microorganisms (GCM) 10K type strain sequencing project: providing services to taxonomists for standard genome sequencing and annotation.</title>
        <authorList>
            <consortium name="The Broad Institute Genomics Platform"/>
            <consortium name="The Broad Institute Genome Sequencing Center for Infectious Disease"/>
            <person name="Wu L."/>
            <person name="Ma J."/>
        </authorList>
    </citation>
    <scope>NUCLEOTIDE SEQUENCE [LARGE SCALE GENOMIC DNA]</scope>
    <source>
        <strain evidence="3">CCUG 61697</strain>
    </source>
</reference>
<gene>
    <name evidence="2" type="ORF">ACFQ2F_11355</name>
</gene>
<sequence length="473" mass="48853">MFAGALVAAGFAAPAYAAELLVTTSADSGPGSLRDALAEAAKGEGDAQIFVTTGDDIEIETPLVYEGTAPLGLYGSGQVIKSDKNVNLLSVSNGADLTVNNLSFQGPGGFSLEHRGDTDGPAGKGIFIGVPQDRTGIVHLDLQKVSVSDVAGHGVHVSDCSLADACGNGGGGAGSGSPASVSVRLTDVEISNAGQGRFDGDGLRVDERSEGDIVFHAQHSKFTGMGADGVELDEGEAGSVIATAIDSAFNENGTYCDPKLLKSFLPKDAKGKFEDGEMAEADVPPAITGSPDDACIEREVKLYESGSVKKYEIAIDLDDGFDIDEAGEGDLIAVLSDLEVKDNKDEGIDFDEADAGKVSFAFRDGEVEGQTDDGVKISEEGADGVTALVHDVSSKKNGGKGVVFEQEDEGDIDVVVVKLETSGNDHGDKTGLEVVQDGDGKGTLIVRDSNIEDGIDAEGVEVKDETMEKRASR</sequence>
<keyword evidence="1" id="KW-0732">Signal</keyword>
<protein>
    <recommendedName>
        <fullName evidence="4">Right handed beta helix domain-containing protein</fullName>
    </recommendedName>
</protein>
<dbReference type="Proteomes" id="UP001597102">
    <property type="component" value="Unassembled WGS sequence"/>
</dbReference>
<dbReference type="RefSeq" id="WP_379089923.1">
    <property type="nucleotide sequence ID" value="NZ_JBHTJO010000001.1"/>
</dbReference>
<feature type="signal peptide" evidence="1">
    <location>
        <begin position="1"/>
        <end position="17"/>
    </location>
</feature>
<proteinExistence type="predicted"/>
<dbReference type="EMBL" id="JBHTJO010000001">
    <property type="protein sequence ID" value="MFD0987693.1"/>
    <property type="molecule type" value="Genomic_DNA"/>
</dbReference>
<evidence type="ECO:0000313" key="2">
    <source>
        <dbReference type="EMBL" id="MFD0987693.1"/>
    </source>
</evidence>
<evidence type="ECO:0000313" key="3">
    <source>
        <dbReference type="Proteomes" id="UP001597102"/>
    </source>
</evidence>
<accession>A0ABW3JD40</accession>
<evidence type="ECO:0008006" key="4">
    <source>
        <dbReference type="Google" id="ProtNLM"/>
    </source>
</evidence>